<dbReference type="RefSeq" id="WP_126332898.1">
    <property type="nucleotide sequence ID" value="NZ_AP022604.1"/>
</dbReference>
<organism evidence="2 3">
    <name type="scientific">Mycolicibacterium chitae</name>
    <name type="common">Mycobacterium chitae</name>
    <dbReference type="NCBI Taxonomy" id="1792"/>
    <lineage>
        <taxon>Bacteria</taxon>
        <taxon>Bacillati</taxon>
        <taxon>Actinomycetota</taxon>
        <taxon>Actinomycetes</taxon>
        <taxon>Mycobacteriales</taxon>
        <taxon>Mycobacteriaceae</taxon>
        <taxon>Mycolicibacterium</taxon>
    </lineage>
</organism>
<evidence type="ECO:0000259" key="1">
    <source>
        <dbReference type="PROSITE" id="PS51819"/>
    </source>
</evidence>
<dbReference type="AlphaFoldDB" id="A0A448I2T7"/>
<dbReference type="Pfam" id="PF00903">
    <property type="entry name" value="Glyoxalase"/>
    <property type="match status" value="1"/>
</dbReference>
<accession>A0A448I2T7</accession>
<dbReference type="PANTHER" id="PTHR34109:SF1">
    <property type="entry name" value="VOC DOMAIN-CONTAINING PROTEIN"/>
    <property type="match status" value="1"/>
</dbReference>
<dbReference type="OrthoDB" id="9795306at2"/>
<protein>
    <submittedName>
        <fullName evidence="2">Glyoxalase/bleomycin resistance protein/dioxygenase</fullName>
    </submittedName>
</protein>
<feature type="domain" description="VOC" evidence="1">
    <location>
        <begin position="9"/>
        <end position="137"/>
    </location>
</feature>
<name>A0A448I2T7_MYCCI</name>
<gene>
    <name evidence="2" type="ORF">NCTC10485_01217</name>
</gene>
<dbReference type="InterPro" id="IPR004360">
    <property type="entry name" value="Glyas_Fos-R_dOase_dom"/>
</dbReference>
<keyword evidence="2" id="KW-0223">Dioxygenase</keyword>
<dbReference type="InterPro" id="IPR029068">
    <property type="entry name" value="Glyas_Bleomycin-R_OHBP_Dase"/>
</dbReference>
<dbReference type="Gene3D" id="3.30.720.110">
    <property type="match status" value="1"/>
</dbReference>
<dbReference type="CDD" id="cd07246">
    <property type="entry name" value="VOC_like"/>
    <property type="match status" value="1"/>
</dbReference>
<evidence type="ECO:0000313" key="3">
    <source>
        <dbReference type="Proteomes" id="UP000282551"/>
    </source>
</evidence>
<dbReference type="InterPro" id="IPR037523">
    <property type="entry name" value="VOC_core"/>
</dbReference>
<dbReference type="Gene3D" id="3.30.720.120">
    <property type="match status" value="1"/>
</dbReference>
<dbReference type="PANTHER" id="PTHR34109">
    <property type="entry name" value="BNAUNNG04460D PROTEIN-RELATED"/>
    <property type="match status" value="1"/>
</dbReference>
<keyword evidence="3" id="KW-1185">Reference proteome</keyword>
<dbReference type="PROSITE" id="PS51819">
    <property type="entry name" value="VOC"/>
    <property type="match status" value="1"/>
</dbReference>
<evidence type="ECO:0000313" key="2">
    <source>
        <dbReference type="EMBL" id="VEG46684.1"/>
    </source>
</evidence>
<sequence>MTVNPIPAGYTSLTPFLAIEGAAAAIDFYTSVFGAQLVEKMAAPGGDGTVIAHAELDFGHGRLQLGDPNPQYGLRAPDRSETVTQSMTLYCPDVDAVVERARQSGATVREELHTFVTGDRFASLVDPFGLRWTVMTRVEDVDAAERDRRLAQWAQENLA</sequence>
<dbReference type="EMBL" id="LR134355">
    <property type="protein sequence ID" value="VEG46684.1"/>
    <property type="molecule type" value="Genomic_DNA"/>
</dbReference>
<keyword evidence="2" id="KW-0560">Oxidoreductase</keyword>
<dbReference type="GO" id="GO:0051213">
    <property type="term" value="F:dioxygenase activity"/>
    <property type="evidence" value="ECO:0007669"/>
    <property type="project" value="UniProtKB-KW"/>
</dbReference>
<proteinExistence type="predicted"/>
<reference evidence="2 3" key="1">
    <citation type="submission" date="2018-12" db="EMBL/GenBank/DDBJ databases">
        <authorList>
            <consortium name="Pathogen Informatics"/>
        </authorList>
    </citation>
    <scope>NUCLEOTIDE SEQUENCE [LARGE SCALE GENOMIC DNA]</scope>
    <source>
        <strain evidence="2 3">NCTC10485</strain>
    </source>
</reference>
<dbReference type="Proteomes" id="UP000282551">
    <property type="component" value="Chromosome"/>
</dbReference>
<dbReference type="SUPFAM" id="SSF54593">
    <property type="entry name" value="Glyoxalase/Bleomycin resistance protein/Dihydroxybiphenyl dioxygenase"/>
    <property type="match status" value="1"/>
</dbReference>